<proteinExistence type="predicted"/>
<sequence>MEESSHYLEHQISDTFVKEEIKLEPEAELRNPEYVNVAVKSETLEICEPESVSSLALSKFIHEDELKSPEYVDVLVKSEVFETCESESVSDLPLSKIKQETRFPRRDRDSQIAITTTVAEMLDTEDQTFSQSHTESNKHTNVLNKSDCDETESHSLINKHVTLNKTCKPKECCTNPKQDVSQAEGCSKQAQNSGYCVAHGGKQQPKNCGVKDCSKRAKKGGYCIAHGGKQQPKKCGVEDCLKHSKKAPCPTDRRGYTPVQYNTKGMKF</sequence>
<dbReference type="Pfam" id="PF24906">
    <property type="entry name" value="Zf_WRKY19"/>
    <property type="match status" value="2"/>
</dbReference>
<feature type="domain" description="WRKY19-like zinc finger" evidence="1">
    <location>
        <begin position="182"/>
        <end position="201"/>
    </location>
</feature>
<gene>
    <name evidence="2" type="ORF">TPSB3V08_LOCUS8047</name>
</gene>
<dbReference type="AlphaFoldDB" id="A0A7R9DBP3"/>
<accession>A0A7R9DBP3</accession>
<dbReference type="InterPro" id="IPR056866">
    <property type="entry name" value="Znf_WRKY19"/>
</dbReference>
<protein>
    <recommendedName>
        <fullName evidence="1">WRKY19-like zinc finger domain-containing protein</fullName>
    </recommendedName>
</protein>
<evidence type="ECO:0000313" key="2">
    <source>
        <dbReference type="EMBL" id="CAD7411726.1"/>
    </source>
</evidence>
<dbReference type="PANTHER" id="PTHR31827">
    <property type="entry name" value="EMB|CAB89363.1"/>
    <property type="match status" value="1"/>
</dbReference>
<reference evidence="2" key="1">
    <citation type="submission" date="2020-11" db="EMBL/GenBank/DDBJ databases">
        <authorList>
            <person name="Tran Van P."/>
        </authorList>
    </citation>
    <scope>NUCLEOTIDE SEQUENCE</scope>
</reference>
<dbReference type="PANTHER" id="PTHR31827:SF1">
    <property type="entry name" value="EMB|CAB89363.1"/>
    <property type="match status" value="1"/>
</dbReference>
<evidence type="ECO:0000259" key="1">
    <source>
        <dbReference type="Pfam" id="PF24906"/>
    </source>
</evidence>
<name>A0A7R9DBP3_TIMPO</name>
<dbReference type="EMBL" id="OD005523">
    <property type="protein sequence ID" value="CAD7411726.1"/>
    <property type="molecule type" value="Genomic_DNA"/>
</dbReference>
<organism evidence="2">
    <name type="scientific">Timema poppense</name>
    <name type="common">Walking stick</name>
    <dbReference type="NCBI Taxonomy" id="170557"/>
    <lineage>
        <taxon>Eukaryota</taxon>
        <taxon>Metazoa</taxon>
        <taxon>Ecdysozoa</taxon>
        <taxon>Arthropoda</taxon>
        <taxon>Hexapoda</taxon>
        <taxon>Insecta</taxon>
        <taxon>Pterygota</taxon>
        <taxon>Neoptera</taxon>
        <taxon>Polyneoptera</taxon>
        <taxon>Phasmatodea</taxon>
        <taxon>Timematodea</taxon>
        <taxon>Timematoidea</taxon>
        <taxon>Timematidae</taxon>
        <taxon>Timema</taxon>
    </lineage>
</organism>
<feature type="domain" description="WRKY19-like zinc finger" evidence="1">
    <location>
        <begin position="206"/>
        <end position="228"/>
    </location>
</feature>